<dbReference type="Gene3D" id="3.90.780.10">
    <property type="entry name" value="5'-Nucleotidase, C-terminal domain"/>
    <property type="match status" value="1"/>
</dbReference>
<dbReference type="Gene3D" id="3.60.10.10">
    <property type="entry name" value="Endonuclease/exonuclease/phosphatase"/>
    <property type="match status" value="1"/>
</dbReference>
<dbReference type="SUPFAM" id="SSF55816">
    <property type="entry name" value="5'-nucleotidase (syn. UDP-sugar hydrolase), C-terminal domain"/>
    <property type="match status" value="1"/>
</dbReference>
<dbReference type="PANTHER" id="PTHR42834">
    <property type="entry name" value="ENDONUCLEASE/EXONUCLEASE/PHOSPHATASE FAMILY PROTEIN (AFU_ORTHOLOGUE AFUA_3G09210)"/>
    <property type="match status" value="1"/>
</dbReference>
<dbReference type="InterPro" id="IPR004843">
    <property type="entry name" value="Calcineurin-like_PHP"/>
</dbReference>
<evidence type="ECO:0000313" key="8">
    <source>
        <dbReference type="EMBL" id="WAB82160.1"/>
    </source>
</evidence>
<dbReference type="PANTHER" id="PTHR42834:SF1">
    <property type="entry name" value="ENDONUCLEASE_EXONUCLEASE_PHOSPHATASE FAMILY PROTEIN (AFU_ORTHOLOGUE AFUA_3G09210)"/>
    <property type="match status" value="1"/>
</dbReference>
<dbReference type="CDD" id="cd04486">
    <property type="entry name" value="YhcR_OBF_like"/>
    <property type="match status" value="1"/>
</dbReference>
<feature type="domain" description="Endonuclease/exonuclease/phosphatase" evidence="6">
    <location>
        <begin position="316"/>
        <end position="598"/>
    </location>
</feature>
<dbReference type="CDD" id="cd10283">
    <property type="entry name" value="MnuA_DNase1-like"/>
    <property type="match status" value="1"/>
</dbReference>
<dbReference type="RefSeq" id="WP_267782065.1">
    <property type="nucleotide sequence ID" value="NZ_CP113089.1"/>
</dbReference>
<dbReference type="EMBL" id="CP113089">
    <property type="protein sequence ID" value="WAB82160.1"/>
    <property type="molecule type" value="Genomic_DNA"/>
</dbReference>
<dbReference type="GO" id="GO:0004519">
    <property type="term" value="F:endonuclease activity"/>
    <property type="evidence" value="ECO:0007669"/>
    <property type="project" value="UniProtKB-KW"/>
</dbReference>
<dbReference type="GO" id="GO:0009166">
    <property type="term" value="P:nucleotide catabolic process"/>
    <property type="evidence" value="ECO:0007669"/>
    <property type="project" value="InterPro"/>
</dbReference>
<protein>
    <submittedName>
        <fullName evidence="8">ExeM/NucH family extracellular endonuclease</fullName>
    </submittedName>
</protein>
<dbReference type="Gene3D" id="2.60.40.10">
    <property type="entry name" value="Immunoglobulins"/>
    <property type="match status" value="1"/>
</dbReference>
<evidence type="ECO:0000313" key="9">
    <source>
        <dbReference type="Proteomes" id="UP001164706"/>
    </source>
</evidence>
<dbReference type="InterPro" id="IPR036691">
    <property type="entry name" value="Endo/exonu/phosph_ase_sf"/>
</dbReference>
<dbReference type="Pfam" id="PF16640">
    <property type="entry name" value="Big_3_5"/>
    <property type="match status" value="1"/>
</dbReference>
<dbReference type="InterPro" id="IPR013783">
    <property type="entry name" value="Ig-like_fold"/>
</dbReference>
<feature type="signal peptide" evidence="3">
    <location>
        <begin position="1"/>
        <end position="39"/>
    </location>
</feature>
<feature type="compositionally biased region" description="Polar residues" evidence="2">
    <location>
        <begin position="281"/>
        <end position="295"/>
    </location>
</feature>
<feature type="domain" description="5'-Nucleotidase C-terminal" evidence="5">
    <location>
        <begin position="932"/>
        <end position="1086"/>
    </location>
</feature>
<dbReference type="Proteomes" id="UP001164706">
    <property type="component" value="Chromosome"/>
</dbReference>
<dbReference type="NCBIfam" id="NF033681">
    <property type="entry name" value="ExeM_NucH_DNase"/>
    <property type="match status" value="1"/>
</dbReference>
<dbReference type="PRINTS" id="PR01607">
    <property type="entry name" value="APYRASEFAMLY"/>
</dbReference>
<dbReference type="SUPFAM" id="SSF56219">
    <property type="entry name" value="DNase I-like"/>
    <property type="match status" value="1"/>
</dbReference>
<evidence type="ECO:0000256" key="2">
    <source>
        <dbReference type="SAM" id="MobiDB-lite"/>
    </source>
</evidence>
<dbReference type="GO" id="GO:0005975">
    <property type="term" value="P:carbohydrate metabolic process"/>
    <property type="evidence" value="ECO:0007669"/>
    <property type="project" value="UniProtKB-ARBA"/>
</dbReference>
<evidence type="ECO:0000256" key="3">
    <source>
        <dbReference type="SAM" id="SignalP"/>
    </source>
</evidence>
<keyword evidence="1 3" id="KW-0732">Signal</keyword>
<proteinExistence type="predicted"/>
<dbReference type="Gene3D" id="3.60.21.10">
    <property type="match status" value="1"/>
</dbReference>
<evidence type="ECO:0000259" key="4">
    <source>
        <dbReference type="Pfam" id="PF00149"/>
    </source>
</evidence>
<feature type="domain" description="Bacterial Ig-like" evidence="7">
    <location>
        <begin position="1336"/>
        <end position="1405"/>
    </location>
</feature>
<dbReference type="KEGG" id="mdb:OVN18_03900"/>
<keyword evidence="8" id="KW-0255">Endonuclease</keyword>
<dbReference type="Pfam" id="PF00149">
    <property type="entry name" value="Metallophos"/>
    <property type="match status" value="1"/>
</dbReference>
<evidence type="ECO:0000259" key="5">
    <source>
        <dbReference type="Pfam" id="PF02872"/>
    </source>
</evidence>
<evidence type="ECO:0000256" key="1">
    <source>
        <dbReference type="ARBA" id="ARBA00022729"/>
    </source>
</evidence>
<keyword evidence="8" id="KW-0378">Hydrolase</keyword>
<organism evidence="8 9">
    <name type="scientific">Microcella daejeonensis</name>
    <dbReference type="NCBI Taxonomy" id="2994971"/>
    <lineage>
        <taxon>Bacteria</taxon>
        <taxon>Bacillati</taxon>
        <taxon>Actinomycetota</taxon>
        <taxon>Actinomycetes</taxon>
        <taxon>Micrococcales</taxon>
        <taxon>Microbacteriaceae</taxon>
        <taxon>Microcella</taxon>
    </lineage>
</organism>
<dbReference type="Pfam" id="PF03372">
    <property type="entry name" value="Exo_endo_phos"/>
    <property type="match status" value="1"/>
</dbReference>
<accession>A0A9E8S902</accession>
<dbReference type="InterPro" id="IPR036907">
    <property type="entry name" value="5'-Nucleotdase_C_sf"/>
</dbReference>
<dbReference type="InterPro" id="IPR032109">
    <property type="entry name" value="Big_3_5"/>
</dbReference>
<dbReference type="InterPro" id="IPR008334">
    <property type="entry name" value="5'-Nucleotdase_C"/>
</dbReference>
<sequence>MTPTTFAGRRSVPARAAAFGTAVCVGLGLTTLTAAPAFAADPTPISAVQGTGAATPLTGQTVTVEGVVTADHRTGGYSGVYIQSLAPDADAATSEALFVFLGSRAASTTVAVGDRIQVTGTAGEFNGLTQISASAASAVITVLESGVALPAPAALPADPAVREAHEGMLVAPQGDWLVASSHQLFNFGTLWLNPGELDVKSTELFDAAAPESAALAAKNRSERLLLDDGFSIQINNGAHPGTQPYFTTENVVRNGDAVGFPAQGMVLGWGFDDWRLQPQLPASSSQNPTGVTFETRNPRPAAAPETGGDIRVAAYNVLNYFTTLTSQNSQARGASTAAQFAIQESKIVAAINGLDADVVALQEIENSVKLGEPTDEALQALVAALNEDAGAGTWDYVRTPAALVDASIVDFISNAIIFKPAAVSPVGDSFTQIDETVWDVAREPIAQTFESDGLEFTVVANHFKSKGSGVDAGDGQGASNADRVEQATALKAFVEGIEGEAGENVLLMGDFNAYSEEDPIQVFTDAAWSDLVADRTDGQYTYTFDGELGSLDHVIASPGIGDNVTGVGVWTINSPEWSDRQYAFGATEAGTVYRSSDHDPVVIGLSTTPEPVEIDIVTINDFHGRLEAAPPAAGAAVLGGLVDQVRAQNPNTLFVSAGDSVGASTFTSFIQNDEPTIDALNAMGLDVTAIGNHEFDQGRDDLDGRIIPNSEFPYLAANVYEAGTTEPAYDEYFVSDVDGVRVGFIGALTQDMPELVSPAGIASLEFGDIAEATNRVAAQLRDGDAGNGEADVVVLLVHEGAASPEISAATDASVFGDIVNGVNNGGDVDAIVSSHTHFQYDHEIPIPGTERIMPVIQGGQYGEAYGKLDLTVDPTTKELLSIEAAVAPLVGAAQPNAEVAQIVADAVAFANVAGNERLGSIAADIRRAVTSTGSDNRGGESVLGNLIADAQLAATQDLETDIAIMNPGGIRADLVFASSGAADPEGTVTFREAANVQPFANTLVTMELTGAQLRQVLEEQWQPAGAARPFLKLGLSSTLDYTYDPAAAAGSRVGTMLLNGEVITETQTVRIVTNSFLSTGGDNFFTLAQGTNRSDSGRIDLQAFVDYFAANSPVDLDPAQRSVGVSLTPADADGYSAGDQVTATLSSLLFSNAGDRDAEVVVSLGGVEVGRAVIDPTIVNGTDEQGRAAVTFTVPDGLFGAQELVIAVPDNGTEAVQSITLADEVIVLEPIEVVKDPKILGGAVVGQTLRTDGGRYSVEAELAYQWLRDGEPIDGATAATYRVTAADAGAAISVQVTASAEGYESVTAESKERTVNGAPSLTVGWADRLLIGRTGSVTYTVQVAASGVEPTGTVTVMDGRRAVGTIVLEEGDEGRGSVTIRDLGRGVHLLRAEFAGTDAVRGSTALLPSPVIVF</sequence>
<name>A0A9E8S902_9MICO</name>
<gene>
    <name evidence="8" type="ORF">OVN18_03900</name>
</gene>
<keyword evidence="9" id="KW-1185">Reference proteome</keyword>
<dbReference type="InterPro" id="IPR005135">
    <property type="entry name" value="Endo/exonuclease/phosphatase"/>
</dbReference>
<evidence type="ECO:0000259" key="7">
    <source>
        <dbReference type="Pfam" id="PF16640"/>
    </source>
</evidence>
<dbReference type="InterPro" id="IPR006179">
    <property type="entry name" value="5_nucleotidase/apyrase"/>
</dbReference>
<reference evidence="8" key="1">
    <citation type="submission" date="2022-11" db="EMBL/GenBank/DDBJ databases">
        <title>Description of Microcella daejonensis nov. sp, isolated from riverside soil.</title>
        <authorList>
            <person name="Molina K.M."/>
            <person name="Kim S.B."/>
        </authorList>
    </citation>
    <scope>NUCLEOTIDE SEQUENCE</scope>
    <source>
        <strain evidence="8">MMS21-STM12</strain>
    </source>
</reference>
<keyword evidence="8" id="KW-0540">Nuclease</keyword>
<feature type="region of interest" description="Disordered" evidence="2">
    <location>
        <begin position="281"/>
        <end position="306"/>
    </location>
</feature>
<dbReference type="Gene3D" id="2.60.40.2700">
    <property type="match status" value="1"/>
</dbReference>
<dbReference type="SUPFAM" id="SSF56300">
    <property type="entry name" value="Metallo-dependent phosphatases"/>
    <property type="match status" value="1"/>
</dbReference>
<dbReference type="InterPro" id="IPR029052">
    <property type="entry name" value="Metallo-depent_PP-like"/>
</dbReference>
<dbReference type="GO" id="GO:0016787">
    <property type="term" value="F:hydrolase activity"/>
    <property type="evidence" value="ECO:0007669"/>
    <property type="project" value="InterPro"/>
</dbReference>
<evidence type="ECO:0000259" key="6">
    <source>
        <dbReference type="Pfam" id="PF03372"/>
    </source>
</evidence>
<dbReference type="Pfam" id="PF02872">
    <property type="entry name" value="5_nucleotid_C"/>
    <property type="match status" value="1"/>
</dbReference>
<feature type="domain" description="Calcineurin-like phosphoesterase" evidence="4">
    <location>
        <begin position="616"/>
        <end position="837"/>
    </location>
</feature>
<dbReference type="InterPro" id="IPR047971">
    <property type="entry name" value="ExeM-like"/>
</dbReference>
<feature type="chain" id="PRO_5039461915" evidence="3">
    <location>
        <begin position="40"/>
        <end position="1414"/>
    </location>
</feature>